<evidence type="ECO:0000256" key="2">
    <source>
        <dbReference type="SAM" id="Phobius"/>
    </source>
</evidence>
<name>A0ABS3W5T9_9BACL</name>
<gene>
    <name evidence="4" type="ORF">I8J29_05680</name>
</gene>
<organism evidence="4 5">
    <name type="scientific">Paenibacillus artemisiicola</name>
    <dbReference type="NCBI Taxonomy" id="1172618"/>
    <lineage>
        <taxon>Bacteria</taxon>
        <taxon>Bacillati</taxon>
        <taxon>Bacillota</taxon>
        <taxon>Bacilli</taxon>
        <taxon>Bacillales</taxon>
        <taxon>Paenibacillaceae</taxon>
        <taxon>Paenibacillus</taxon>
    </lineage>
</organism>
<keyword evidence="2" id="KW-1133">Transmembrane helix</keyword>
<accession>A0ABS3W5T9</accession>
<feature type="transmembrane region" description="Helical" evidence="2">
    <location>
        <begin position="129"/>
        <end position="149"/>
    </location>
</feature>
<reference evidence="4 5" key="1">
    <citation type="submission" date="2021-03" db="EMBL/GenBank/DDBJ databases">
        <title>Paenibacillus artemisicola MWE-103 whole genome sequence.</title>
        <authorList>
            <person name="Ham Y.J."/>
        </authorList>
    </citation>
    <scope>NUCLEOTIDE SEQUENCE [LARGE SCALE GENOMIC DNA]</scope>
    <source>
        <strain evidence="4 5">MWE-103</strain>
    </source>
</reference>
<keyword evidence="5" id="KW-1185">Reference proteome</keyword>
<evidence type="ECO:0000313" key="5">
    <source>
        <dbReference type="Proteomes" id="UP000670947"/>
    </source>
</evidence>
<evidence type="ECO:0000256" key="1">
    <source>
        <dbReference type="SAM" id="MobiDB-lite"/>
    </source>
</evidence>
<dbReference type="EMBL" id="JAGGDJ010000002">
    <property type="protein sequence ID" value="MBO7743677.1"/>
    <property type="molecule type" value="Genomic_DNA"/>
</dbReference>
<proteinExistence type="predicted"/>
<feature type="chain" id="PRO_5045402691" description="Preprotein translocase subunit Tim44" evidence="3">
    <location>
        <begin position="25"/>
        <end position="155"/>
    </location>
</feature>
<feature type="region of interest" description="Disordered" evidence="1">
    <location>
        <begin position="25"/>
        <end position="44"/>
    </location>
</feature>
<evidence type="ECO:0000256" key="3">
    <source>
        <dbReference type="SAM" id="SignalP"/>
    </source>
</evidence>
<keyword evidence="2" id="KW-0812">Transmembrane</keyword>
<feature type="signal peptide" evidence="3">
    <location>
        <begin position="1"/>
        <end position="24"/>
    </location>
</feature>
<feature type="transmembrane region" description="Helical" evidence="2">
    <location>
        <begin position="96"/>
        <end position="117"/>
    </location>
</feature>
<keyword evidence="3" id="KW-0732">Signal</keyword>
<comment type="caution">
    <text evidence="4">The sequence shown here is derived from an EMBL/GenBank/DDBJ whole genome shotgun (WGS) entry which is preliminary data.</text>
</comment>
<feature type="region of interest" description="Disordered" evidence="1">
    <location>
        <begin position="57"/>
        <end position="93"/>
    </location>
</feature>
<sequence length="155" mass="17021">MRQTLAFILLFSWVLGVSSLPAHGSSYEKPSYDTRIGNQKENERTYTVQPYRRGAIRSPRQSFNPGVGPGRTAPRQDQNVRNPGAPRTSPAQRTGFGGIFGGLLGGLALGTIVSSLFNPFAGFTLGSPLLSLLSIGLWLIVIFAIFRMFRSRKKY</sequence>
<dbReference type="Proteomes" id="UP000670947">
    <property type="component" value="Unassembled WGS sequence"/>
</dbReference>
<keyword evidence="2" id="KW-0472">Membrane</keyword>
<evidence type="ECO:0000313" key="4">
    <source>
        <dbReference type="EMBL" id="MBO7743677.1"/>
    </source>
</evidence>
<protein>
    <recommendedName>
        <fullName evidence="6">Preprotein translocase subunit Tim44</fullName>
    </recommendedName>
</protein>
<dbReference type="RefSeq" id="WP_208846681.1">
    <property type="nucleotide sequence ID" value="NZ_JAGGDJ010000002.1"/>
</dbReference>
<evidence type="ECO:0008006" key="6">
    <source>
        <dbReference type="Google" id="ProtNLM"/>
    </source>
</evidence>